<evidence type="ECO:0000256" key="3">
    <source>
        <dbReference type="ARBA" id="ARBA00005133"/>
    </source>
</evidence>
<dbReference type="PANTHER" id="PTHR43090:SF2">
    <property type="entry name" value="1-(5-PHOSPHORIBOSYL)-5-[(5-PHOSPHORIBOSYLAMINO)METHYLIDENEAMINO] IMIDAZOLE-4-CARBOXAMIDE ISOMERASE"/>
    <property type="match status" value="1"/>
</dbReference>
<evidence type="ECO:0000313" key="11">
    <source>
        <dbReference type="EMBL" id="NMM44172.1"/>
    </source>
</evidence>
<gene>
    <name evidence="9" type="primary">hisA</name>
    <name evidence="11" type="ORF">HH303_06770</name>
</gene>
<reference evidence="11 12" key="1">
    <citation type="submission" date="2020-04" db="EMBL/GenBank/DDBJ databases">
        <title>Rhodospirillaceae bacterium KN72 isolated from deep sea.</title>
        <authorList>
            <person name="Zhang D.-C."/>
        </authorList>
    </citation>
    <scope>NUCLEOTIDE SEQUENCE [LARGE SCALE GENOMIC DNA]</scope>
    <source>
        <strain evidence="11 12">KN72</strain>
    </source>
</reference>
<name>A0A7Y0DYZ9_9PROT</name>
<comment type="similarity">
    <text evidence="4 9 10">Belongs to the HisA/HisF family.</text>
</comment>
<evidence type="ECO:0000256" key="6">
    <source>
        <dbReference type="ARBA" id="ARBA00022605"/>
    </source>
</evidence>
<dbReference type="GO" id="GO:0003949">
    <property type="term" value="F:1-(5-phosphoribosyl)-5-[(5-phosphoribosylamino)methylideneamino]imidazole-4-carboxamide isomerase activity"/>
    <property type="evidence" value="ECO:0007669"/>
    <property type="project" value="UniProtKB-UniRule"/>
</dbReference>
<dbReference type="Pfam" id="PF00977">
    <property type="entry name" value="His_biosynth"/>
    <property type="match status" value="1"/>
</dbReference>
<comment type="subcellular location">
    <subcellularLocation>
        <location evidence="2 9">Cytoplasm</location>
    </subcellularLocation>
</comment>
<evidence type="ECO:0000256" key="10">
    <source>
        <dbReference type="RuleBase" id="RU003657"/>
    </source>
</evidence>
<keyword evidence="12" id="KW-1185">Reference proteome</keyword>
<dbReference type="InterPro" id="IPR013785">
    <property type="entry name" value="Aldolase_TIM"/>
</dbReference>
<dbReference type="CDD" id="cd04732">
    <property type="entry name" value="HisA"/>
    <property type="match status" value="1"/>
</dbReference>
<evidence type="ECO:0000256" key="1">
    <source>
        <dbReference type="ARBA" id="ARBA00000901"/>
    </source>
</evidence>
<dbReference type="UniPathway" id="UPA00031">
    <property type="reaction ID" value="UER00009"/>
</dbReference>
<organism evidence="11 12">
    <name type="scientific">Pacificispira spongiicola</name>
    <dbReference type="NCBI Taxonomy" id="2729598"/>
    <lineage>
        <taxon>Bacteria</taxon>
        <taxon>Pseudomonadati</taxon>
        <taxon>Pseudomonadota</taxon>
        <taxon>Alphaproteobacteria</taxon>
        <taxon>Rhodospirillales</taxon>
        <taxon>Rhodospirillaceae</taxon>
        <taxon>Pacificispira</taxon>
    </lineage>
</organism>
<keyword evidence="7 9" id="KW-0368">Histidine biosynthesis</keyword>
<comment type="pathway">
    <text evidence="3 9">Amino-acid biosynthesis; L-histidine biosynthesis; L-histidine from 5-phospho-alpha-D-ribose 1-diphosphate: step 4/9.</text>
</comment>
<evidence type="ECO:0000256" key="5">
    <source>
        <dbReference type="ARBA" id="ARBA00022490"/>
    </source>
</evidence>
<keyword evidence="6 9" id="KW-0028">Amino-acid biosynthesis</keyword>
<keyword evidence="5 9" id="KW-0963">Cytoplasm</keyword>
<comment type="caution">
    <text evidence="11">The sequence shown here is derived from an EMBL/GenBank/DDBJ whole genome shotgun (WGS) entry which is preliminary data.</text>
</comment>
<dbReference type="FunFam" id="3.20.20.70:FF:000009">
    <property type="entry name" value="1-(5-phosphoribosyl)-5-[(5-phosphoribosylamino)methylideneamino] imidazole-4-carboxamide isomerase"/>
    <property type="match status" value="1"/>
</dbReference>
<dbReference type="EMBL" id="JABBNT010000002">
    <property type="protein sequence ID" value="NMM44172.1"/>
    <property type="molecule type" value="Genomic_DNA"/>
</dbReference>
<sequence length="247" mass="26370">MIIYPTIQVKAGQCVNLRRGDIDDVETYSVSPSEAASGLVAKGAEWLHLVDIDGILQGGQHNGDVLKHIMQSSGIPCQVGGGIRTMSAAEWWFAAGASRIVLGTAAVKDRTFVHEACARWPGKVAISLDARDGKVVIEGWREKTMYSPLELGKAFQEMGAAALIYTDIDMDTEQPEAGFAATIQLAKELDIDILSSGTVRGLDDIAVLKQLPGIAGAIVGRALFNNRISLEDAIAVARQPVTKAPFL</sequence>
<evidence type="ECO:0000313" key="12">
    <source>
        <dbReference type="Proteomes" id="UP000539372"/>
    </source>
</evidence>
<dbReference type="InterPro" id="IPR006062">
    <property type="entry name" value="His_biosynth"/>
</dbReference>
<dbReference type="GO" id="GO:0000162">
    <property type="term" value="P:L-tryptophan biosynthetic process"/>
    <property type="evidence" value="ECO:0007669"/>
    <property type="project" value="TreeGrafter"/>
</dbReference>
<comment type="catalytic activity">
    <reaction evidence="1 9">
        <text>1-(5-phospho-beta-D-ribosyl)-5-[(5-phospho-beta-D-ribosylamino)methylideneamino]imidazole-4-carboxamide = 5-[(5-phospho-1-deoxy-D-ribulos-1-ylimino)methylamino]-1-(5-phospho-beta-D-ribosyl)imidazole-4-carboxamide</text>
        <dbReference type="Rhea" id="RHEA:15469"/>
        <dbReference type="ChEBI" id="CHEBI:58435"/>
        <dbReference type="ChEBI" id="CHEBI:58525"/>
        <dbReference type="EC" id="5.3.1.16"/>
    </reaction>
</comment>
<proteinExistence type="inferred from homology"/>
<dbReference type="Gene3D" id="3.20.20.70">
    <property type="entry name" value="Aldolase class I"/>
    <property type="match status" value="1"/>
</dbReference>
<dbReference type="InterPro" id="IPR011060">
    <property type="entry name" value="RibuloseP-bd_barrel"/>
</dbReference>
<evidence type="ECO:0000256" key="4">
    <source>
        <dbReference type="ARBA" id="ARBA00009667"/>
    </source>
</evidence>
<feature type="active site" description="Proton donor" evidence="9">
    <location>
        <position position="129"/>
    </location>
</feature>
<keyword evidence="8 9" id="KW-0413">Isomerase</keyword>
<accession>A0A7Y0DYZ9</accession>
<dbReference type="InterPro" id="IPR044524">
    <property type="entry name" value="Isoase_HisA-like"/>
</dbReference>
<dbReference type="EC" id="5.3.1.16" evidence="9"/>
<dbReference type="GO" id="GO:0005737">
    <property type="term" value="C:cytoplasm"/>
    <property type="evidence" value="ECO:0007669"/>
    <property type="project" value="UniProtKB-SubCell"/>
</dbReference>
<evidence type="ECO:0000256" key="8">
    <source>
        <dbReference type="ARBA" id="ARBA00023235"/>
    </source>
</evidence>
<dbReference type="GO" id="GO:0000105">
    <property type="term" value="P:L-histidine biosynthetic process"/>
    <property type="evidence" value="ECO:0007669"/>
    <property type="project" value="UniProtKB-UniRule"/>
</dbReference>
<dbReference type="Proteomes" id="UP000539372">
    <property type="component" value="Unassembled WGS sequence"/>
</dbReference>
<dbReference type="HAMAP" id="MF_01014">
    <property type="entry name" value="HisA"/>
    <property type="match status" value="1"/>
</dbReference>
<evidence type="ECO:0000256" key="2">
    <source>
        <dbReference type="ARBA" id="ARBA00004496"/>
    </source>
</evidence>
<dbReference type="SUPFAM" id="SSF51366">
    <property type="entry name" value="Ribulose-phoshate binding barrel"/>
    <property type="match status" value="1"/>
</dbReference>
<dbReference type="AlphaFoldDB" id="A0A7Y0DYZ9"/>
<dbReference type="RefSeq" id="WP_169624475.1">
    <property type="nucleotide sequence ID" value="NZ_JABBNT010000002.1"/>
</dbReference>
<evidence type="ECO:0000256" key="7">
    <source>
        <dbReference type="ARBA" id="ARBA00023102"/>
    </source>
</evidence>
<dbReference type="PANTHER" id="PTHR43090">
    <property type="entry name" value="1-(5-PHOSPHORIBOSYL)-5-[(5-PHOSPHORIBOSYLAMINO)METHYLIDENEAMINO] IMIDAZOLE-4-CARBOXAMIDE ISOMERASE"/>
    <property type="match status" value="1"/>
</dbReference>
<evidence type="ECO:0000256" key="9">
    <source>
        <dbReference type="HAMAP-Rule" id="MF_01014"/>
    </source>
</evidence>
<protein>
    <recommendedName>
        <fullName evidence="9">1-(5-phosphoribosyl)-5-[(5-phosphoribosylamino)methylideneamino] imidazole-4-carboxamide isomerase</fullName>
        <ecNumber evidence="9">5.3.1.16</ecNumber>
    </recommendedName>
    <alternativeName>
        <fullName evidence="9">Phosphoribosylformimino-5-aminoimidazole carboxamide ribotide isomerase</fullName>
    </alternativeName>
</protein>
<dbReference type="InterPro" id="IPR023016">
    <property type="entry name" value="HisA/PriA"/>
</dbReference>
<comment type="caution">
    <text evidence="9">Lacks conserved residue(s) required for the propagation of feature annotation.</text>
</comment>